<feature type="compositionally biased region" description="Low complexity" evidence="1">
    <location>
        <begin position="68"/>
        <end position="77"/>
    </location>
</feature>
<sequence>MKLFVFSGAVASPLVLPPIKSSYLSSAYGEIARQVLNERHALPPVSASSSTTASTRPSTLNTTSTPFNNSNLSASSTPPTPSAENISLYVAAATSTTSTFSGHFKLCLSEWMPLNTELRANLDEEVTIARTEGTSQNSRDRSHSHNYFRAHLETSPQPHLVQSFPSRKHFVLPPGTRYATMIRPTAAMLLVHYLLPAIVSAGYVNSSSQTSASATKHLVTVSIPLTAIAPPVGKYVASIILDPLPYAAKEGPACSRVDVLNELTPLPQIYEQNRSDVRHESPFTRICVWSKDNQYYSHVRTSASNQDRQPGHCPSISVLYLPEVSVDPV</sequence>
<evidence type="ECO:0000313" key="2">
    <source>
        <dbReference type="EMBL" id="KAF9732548.1"/>
    </source>
</evidence>
<keyword evidence="3" id="KW-1185">Reference proteome</keyword>
<accession>A0A9P6KMH4</accession>
<gene>
    <name evidence="2" type="ORF">PMIN01_09406</name>
</gene>
<comment type="caution">
    <text evidence="2">The sequence shown here is derived from an EMBL/GenBank/DDBJ whole genome shotgun (WGS) entry which is preliminary data.</text>
</comment>
<dbReference type="OrthoDB" id="10677225at2759"/>
<organism evidence="2 3">
    <name type="scientific">Paraphaeosphaeria minitans</name>
    <dbReference type="NCBI Taxonomy" id="565426"/>
    <lineage>
        <taxon>Eukaryota</taxon>
        <taxon>Fungi</taxon>
        <taxon>Dikarya</taxon>
        <taxon>Ascomycota</taxon>
        <taxon>Pezizomycotina</taxon>
        <taxon>Dothideomycetes</taxon>
        <taxon>Pleosporomycetidae</taxon>
        <taxon>Pleosporales</taxon>
        <taxon>Massarineae</taxon>
        <taxon>Didymosphaeriaceae</taxon>
        <taxon>Paraphaeosphaeria</taxon>
    </lineage>
</organism>
<proteinExistence type="predicted"/>
<feature type="region of interest" description="Disordered" evidence="1">
    <location>
        <begin position="43"/>
        <end position="79"/>
    </location>
</feature>
<name>A0A9P6KMH4_9PLEO</name>
<dbReference type="Proteomes" id="UP000756921">
    <property type="component" value="Unassembled WGS sequence"/>
</dbReference>
<protein>
    <submittedName>
        <fullName evidence="2">Uncharacterized protein</fullName>
    </submittedName>
</protein>
<dbReference type="EMBL" id="WJXW01000010">
    <property type="protein sequence ID" value="KAF9732548.1"/>
    <property type="molecule type" value="Genomic_DNA"/>
</dbReference>
<evidence type="ECO:0000313" key="3">
    <source>
        <dbReference type="Proteomes" id="UP000756921"/>
    </source>
</evidence>
<dbReference type="AlphaFoldDB" id="A0A9P6KMH4"/>
<evidence type="ECO:0000256" key="1">
    <source>
        <dbReference type="SAM" id="MobiDB-lite"/>
    </source>
</evidence>
<feature type="compositionally biased region" description="Low complexity" evidence="1">
    <location>
        <begin position="43"/>
        <end position="59"/>
    </location>
</feature>
<reference evidence="2" key="1">
    <citation type="journal article" date="2020" name="Mol. Plant Microbe Interact.">
        <title>Genome Sequence of the Biocontrol Agent Coniothyrium minitans strain Conio (IMI 134523).</title>
        <authorList>
            <person name="Patel D."/>
            <person name="Shittu T.A."/>
            <person name="Baroncelli R."/>
            <person name="Muthumeenakshi S."/>
            <person name="Osborne T.H."/>
            <person name="Janganan T.K."/>
            <person name="Sreenivasaprasad S."/>
        </authorList>
    </citation>
    <scope>NUCLEOTIDE SEQUENCE</scope>
    <source>
        <strain evidence="2">Conio</strain>
    </source>
</reference>